<evidence type="ECO:0000313" key="14">
    <source>
        <dbReference type="Proteomes" id="UP001497480"/>
    </source>
</evidence>
<dbReference type="GO" id="GO:0006813">
    <property type="term" value="P:potassium ion transport"/>
    <property type="evidence" value="ECO:0007669"/>
    <property type="project" value="UniProtKB-KW"/>
</dbReference>
<organism evidence="13 14">
    <name type="scientific">Lupinus luteus</name>
    <name type="common">European yellow lupine</name>
    <dbReference type="NCBI Taxonomy" id="3873"/>
    <lineage>
        <taxon>Eukaryota</taxon>
        <taxon>Viridiplantae</taxon>
        <taxon>Streptophyta</taxon>
        <taxon>Embryophyta</taxon>
        <taxon>Tracheophyta</taxon>
        <taxon>Spermatophyta</taxon>
        <taxon>Magnoliopsida</taxon>
        <taxon>eudicotyledons</taxon>
        <taxon>Gunneridae</taxon>
        <taxon>Pentapetalae</taxon>
        <taxon>rosids</taxon>
        <taxon>fabids</taxon>
        <taxon>Fabales</taxon>
        <taxon>Fabaceae</taxon>
        <taxon>Papilionoideae</taxon>
        <taxon>50 kb inversion clade</taxon>
        <taxon>genistoids sensu lato</taxon>
        <taxon>core genistoids</taxon>
        <taxon>Genisteae</taxon>
        <taxon>Lupinus</taxon>
    </lineage>
</organism>
<dbReference type="Gene3D" id="1.20.1530.20">
    <property type="match status" value="1"/>
</dbReference>
<keyword evidence="4 10" id="KW-0812">Transmembrane</keyword>
<dbReference type="PANTHER" id="PTHR32468:SF77">
    <property type="entry name" value="CATION_H+ EXCHANGER 3"/>
    <property type="match status" value="1"/>
</dbReference>
<dbReference type="InterPro" id="IPR050794">
    <property type="entry name" value="CPA2_transporter"/>
</dbReference>
<dbReference type="InterPro" id="IPR038770">
    <property type="entry name" value="Na+/solute_symporter_sf"/>
</dbReference>
<accession>A0AAV1XEZ2</accession>
<dbReference type="GO" id="GO:0016020">
    <property type="term" value="C:membrane"/>
    <property type="evidence" value="ECO:0007669"/>
    <property type="project" value="UniProtKB-SubCell"/>
</dbReference>
<keyword evidence="5" id="KW-0630">Potassium</keyword>
<evidence type="ECO:0000256" key="3">
    <source>
        <dbReference type="ARBA" id="ARBA00022538"/>
    </source>
</evidence>
<dbReference type="GO" id="GO:0006885">
    <property type="term" value="P:regulation of pH"/>
    <property type="evidence" value="ECO:0007669"/>
    <property type="project" value="TreeGrafter"/>
</dbReference>
<protein>
    <recommendedName>
        <fullName evidence="15">Cation/H+ exchanger domain-containing protein</fullName>
    </recommendedName>
</protein>
<dbReference type="InterPro" id="IPR057291">
    <property type="entry name" value="CHX17_2nd"/>
</dbReference>
<evidence type="ECO:0000313" key="13">
    <source>
        <dbReference type="EMBL" id="CAL0320320.1"/>
    </source>
</evidence>
<feature type="transmembrane region" description="Helical" evidence="10">
    <location>
        <begin position="26"/>
        <end position="43"/>
    </location>
</feature>
<dbReference type="InterPro" id="IPR006153">
    <property type="entry name" value="Cation/H_exchanger_TM"/>
</dbReference>
<evidence type="ECO:0000256" key="10">
    <source>
        <dbReference type="SAM" id="Phobius"/>
    </source>
</evidence>
<keyword evidence="6 10" id="KW-1133">Transmembrane helix</keyword>
<dbReference type="GO" id="GO:1902600">
    <property type="term" value="P:proton transmembrane transport"/>
    <property type="evidence" value="ECO:0007669"/>
    <property type="project" value="InterPro"/>
</dbReference>
<feature type="domain" description="Cation/H(+) antiporter central" evidence="12">
    <location>
        <begin position="416"/>
        <end position="549"/>
    </location>
</feature>
<evidence type="ECO:0000259" key="12">
    <source>
        <dbReference type="Pfam" id="PF23256"/>
    </source>
</evidence>
<evidence type="ECO:0000256" key="9">
    <source>
        <dbReference type="ARBA" id="ARBA00038341"/>
    </source>
</evidence>
<feature type="transmembrane region" description="Helical" evidence="10">
    <location>
        <begin position="278"/>
        <end position="302"/>
    </location>
</feature>
<evidence type="ECO:0000256" key="1">
    <source>
        <dbReference type="ARBA" id="ARBA00004141"/>
    </source>
</evidence>
<comment type="caution">
    <text evidence="13">The sequence shown here is derived from an EMBL/GenBank/DDBJ whole genome shotgun (WGS) entry which is preliminary data.</text>
</comment>
<feature type="transmembrane region" description="Helical" evidence="10">
    <location>
        <begin position="339"/>
        <end position="361"/>
    </location>
</feature>
<dbReference type="Pfam" id="PF00999">
    <property type="entry name" value="Na_H_Exchanger"/>
    <property type="match status" value="1"/>
</dbReference>
<dbReference type="Proteomes" id="UP001497480">
    <property type="component" value="Unassembled WGS sequence"/>
</dbReference>
<keyword evidence="3" id="KW-0633">Potassium transport</keyword>
<feature type="transmembrane region" description="Helical" evidence="10">
    <location>
        <begin position="308"/>
        <end position="327"/>
    </location>
</feature>
<feature type="transmembrane region" description="Helical" evidence="10">
    <location>
        <begin position="97"/>
        <end position="117"/>
    </location>
</feature>
<dbReference type="Pfam" id="PF23256">
    <property type="entry name" value="CHX17_2nd"/>
    <property type="match status" value="1"/>
</dbReference>
<feature type="transmembrane region" description="Helical" evidence="10">
    <location>
        <begin position="55"/>
        <end position="77"/>
    </location>
</feature>
<gene>
    <name evidence="13" type="ORF">LLUT_LOCUS21380</name>
</gene>
<proteinExistence type="inferred from homology"/>
<feature type="transmembrane region" description="Helical" evidence="10">
    <location>
        <begin position="158"/>
        <end position="178"/>
    </location>
</feature>
<evidence type="ECO:0000256" key="4">
    <source>
        <dbReference type="ARBA" id="ARBA00022692"/>
    </source>
</evidence>
<feature type="transmembrane region" description="Helical" evidence="10">
    <location>
        <begin position="199"/>
        <end position="227"/>
    </location>
</feature>
<dbReference type="PANTHER" id="PTHR32468">
    <property type="entry name" value="CATION/H + ANTIPORTER"/>
    <property type="match status" value="1"/>
</dbReference>
<evidence type="ECO:0000259" key="11">
    <source>
        <dbReference type="Pfam" id="PF00999"/>
    </source>
</evidence>
<sequence length="745" mass="83012">MSRTIFGSDKIFTDLYRVKSVLNVETVSHIGIIYYVFLVGLDMNMDTILKAKKKATSIAVSGTFFAMALNGFIYALLQKWHTKDSNYFSAYDTSKAYLFWSLVFSVTSFPILAQILADLKLLYTGLGKVALTSAMINDLGNWLMWALLAPFAIHHLDIAIYSLLSNIAFVLFIFFVLRPYLGRIIIRKTNQNEWDNNQMFFVIMGAFVCAAITDLLGTHPIAGALMYGMIIPRGKFTAMLTKKTEDFAVGFLLPLFFYGCSIRLNIASLVHTYGWFHIVAIVILSCIPKILSTIMVTFFFGMTTLDGVALGLLMNTKGILPIIMLNIASDKQILSPESYTMAMISILVMTLMVPLIINLIYKPMKRFEQNKLRTIQNLKVDAELKVLACVHNTRHAKGMINLLEACNDIKVSPLHVFALQLIELTRSTTALFDACDEKSDHQQADSQEDMETIANVFKSYAEGKNNTEVEASVAVSAYSTIHEDIYNLAQQKQTTFILLPFHKHSSIEGILELTKSGYKDINQNVMLDAPCSVGIFVDRGLGSLSKVKLKVLMLFIGGPDDREALAVAWRMSKNQGVQLSVVRIHLLEEDAEVETSSFSENRGLLSTVVDNEKQKEFDDEYVSSFRLKAVNIKDSISYSEKEVQSGEDIKLVISELDKLGFDLYIIGQGAGRNYLVLSNLLKWTDCPELGVIGDLVASNIFGSSSSLLVLQQYGFGGMTFGTAAQHPSEIIEDNDGSETLFVKVE</sequence>
<dbReference type="GO" id="GO:0015297">
    <property type="term" value="F:antiporter activity"/>
    <property type="evidence" value="ECO:0007669"/>
    <property type="project" value="InterPro"/>
</dbReference>
<comment type="similarity">
    <text evidence="9">Belongs to the monovalent cation:proton antiporter 2 (CPA2) transporter (TC 2.A.37) family. CHX (TC 2.A.37.4) subfamily.</text>
</comment>
<evidence type="ECO:0000256" key="2">
    <source>
        <dbReference type="ARBA" id="ARBA00022448"/>
    </source>
</evidence>
<evidence type="ECO:0008006" key="15">
    <source>
        <dbReference type="Google" id="ProtNLM"/>
    </source>
</evidence>
<dbReference type="GO" id="GO:0012505">
    <property type="term" value="C:endomembrane system"/>
    <property type="evidence" value="ECO:0007669"/>
    <property type="project" value="TreeGrafter"/>
</dbReference>
<feature type="domain" description="Cation/H+ exchanger transmembrane" evidence="11">
    <location>
        <begin position="18"/>
        <end position="358"/>
    </location>
</feature>
<keyword evidence="7" id="KW-0406">Ion transport</keyword>
<evidence type="ECO:0000256" key="5">
    <source>
        <dbReference type="ARBA" id="ARBA00022958"/>
    </source>
</evidence>
<keyword evidence="14" id="KW-1185">Reference proteome</keyword>
<name>A0AAV1XEZ2_LUPLU</name>
<dbReference type="EMBL" id="CAXHTB010000014">
    <property type="protein sequence ID" value="CAL0320320.1"/>
    <property type="molecule type" value="Genomic_DNA"/>
</dbReference>
<keyword evidence="2" id="KW-0813">Transport</keyword>
<reference evidence="13 14" key="1">
    <citation type="submission" date="2024-03" db="EMBL/GenBank/DDBJ databases">
        <authorList>
            <person name="Martinez-Hernandez J."/>
        </authorList>
    </citation>
    <scope>NUCLEOTIDE SEQUENCE [LARGE SCALE GENOMIC DNA]</scope>
</reference>
<keyword evidence="8 10" id="KW-0472">Membrane</keyword>
<evidence type="ECO:0000256" key="6">
    <source>
        <dbReference type="ARBA" id="ARBA00022989"/>
    </source>
</evidence>
<evidence type="ECO:0000256" key="7">
    <source>
        <dbReference type="ARBA" id="ARBA00023065"/>
    </source>
</evidence>
<comment type="subcellular location">
    <subcellularLocation>
        <location evidence="1">Membrane</location>
        <topology evidence="1">Multi-pass membrane protein</topology>
    </subcellularLocation>
</comment>
<evidence type="ECO:0000256" key="8">
    <source>
        <dbReference type="ARBA" id="ARBA00023136"/>
    </source>
</evidence>
<dbReference type="AlphaFoldDB" id="A0AAV1XEZ2"/>